<dbReference type="AlphaFoldDB" id="A0A1S7Q4J3"/>
<accession>A0A1S7Q4J3</accession>
<reference evidence="1 2" key="1">
    <citation type="submission" date="2016-01" db="EMBL/GenBank/DDBJ databases">
        <authorList>
            <person name="Oliw E.H."/>
        </authorList>
    </citation>
    <scope>NUCLEOTIDE SEQUENCE [LARGE SCALE GENOMIC DNA]</scope>
    <source>
        <strain evidence="1 2">Kerr 14</strain>
    </source>
</reference>
<dbReference type="Proteomes" id="UP000191897">
    <property type="component" value="Unassembled WGS sequence"/>
</dbReference>
<name>A0A1S7Q4J3_AGRTU</name>
<proteinExistence type="predicted"/>
<organism evidence="1 2">
    <name type="scientific">Agrobacterium tumefaciens str. Kerr 14</name>
    <dbReference type="NCBI Taxonomy" id="1183424"/>
    <lineage>
        <taxon>Bacteria</taxon>
        <taxon>Pseudomonadati</taxon>
        <taxon>Pseudomonadota</taxon>
        <taxon>Alphaproteobacteria</taxon>
        <taxon>Hyphomicrobiales</taxon>
        <taxon>Rhizobiaceae</taxon>
        <taxon>Rhizobium/Agrobacterium group</taxon>
        <taxon>Agrobacterium</taxon>
        <taxon>Agrobacterium tumefaciens complex</taxon>
    </lineage>
</organism>
<sequence length="64" mass="7282">MFLGHAESRLFIRRSCAKGEFACGRSAKRPNRGSLFEKTAGLFFDRDKLIMSMAPKFRARDCHG</sequence>
<evidence type="ECO:0000313" key="2">
    <source>
        <dbReference type="Proteomes" id="UP000191897"/>
    </source>
</evidence>
<dbReference type="EMBL" id="FBWC01000014">
    <property type="protein sequence ID" value="CUX30787.1"/>
    <property type="molecule type" value="Genomic_DNA"/>
</dbReference>
<protein>
    <submittedName>
        <fullName evidence="1">Uncharacterized protein</fullName>
    </submittedName>
</protein>
<evidence type="ECO:0000313" key="1">
    <source>
        <dbReference type="EMBL" id="CUX30787.1"/>
    </source>
</evidence>
<gene>
    <name evidence="1" type="ORF">AGR4C_Cc50400</name>
</gene>